<organism evidence="2 3">
    <name type="scientific">Gordonia phage Mollymur</name>
    <dbReference type="NCBI Taxonomy" id="2590895"/>
    <lineage>
        <taxon>Viruses</taxon>
        <taxon>Duplodnaviria</taxon>
        <taxon>Heunggongvirae</taxon>
        <taxon>Uroviricota</taxon>
        <taxon>Caudoviricetes</taxon>
        <taxon>Mollymurvirus</taxon>
        <taxon>Mollymurvirus mollymur</taxon>
    </lineage>
</organism>
<keyword evidence="3" id="KW-1185">Reference proteome</keyword>
<sequence length="70" mass="7284">MSGRREAPDDWRTVSVVVTTVTAIIALVGGLNAAAWVSSGEWVHGVVAIIDLAGSTAIFVGGHRLIEKAQ</sequence>
<keyword evidence="1" id="KW-1133">Transmembrane helix</keyword>
<proteinExistence type="predicted"/>
<evidence type="ECO:0000313" key="2">
    <source>
        <dbReference type="EMBL" id="QDF15415.1"/>
    </source>
</evidence>
<keyword evidence="1" id="KW-0472">Membrane</keyword>
<feature type="transmembrane region" description="Helical" evidence="1">
    <location>
        <begin position="12"/>
        <end position="36"/>
    </location>
</feature>
<reference evidence="2 3" key="1">
    <citation type="submission" date="2019-05" db="EMBL/GenBank/DDBJ databases">
        <authorList>
            <person name="Murphy M.E."/>
            <person name="Alvaro L.E."/>
            <person name="Baker K.N."/>
            <person name="Baxter I.S."/>
            <person name="Brown M.R."/>
            <person name="Driscoll K.D."/>
            <person name="Elrubaie J.M."/>
            <person name="Feith S.L."/>
            <person name="Indihar D.F."/>
            <person name="Knoch V.T."/>
            <person name="Koirtyohann K.M."/>
            <person name="Kratz M.A."/>
            <person name="Lear A.H."/>
            <person name="Lindblom K.E."/>
            <person name="Marcus E.R."/>
            <person name="Sensor R."/>
            <person name="Sherman S.J."/>
            <person name="Swift V.R."/>
            <person name="White K.E."/>
            <person name="Wills S.J."/>
            <person name="Gatt S.M."/>
            <person name="Lohbauer S.A."/>
            <person name="Power T.R."/>
            <person name="Rosales K.A."/>
            <person name="Sisson B.M."/>
            <person name="Isern S."/>
            <person name="Michael S.F."/>
            <person name="Monti D.L."/>
            <person name="Garlena R.A."/>
            <person name="Russell D.A."/>
            <person name="Pope W.H."/>
            <person name="Jacobs-Sera D."/>
            <person name="Hatfull G.F."/>
        </authorList>
    </citation>
    <scope>NUCLEOTIDE SEQUENCE [LARGE SCALE GENOMIC DNA]</scope>
</reference>
<feature type="transmembrane region" description="Helical" evidence="1">
    <location>
        <begin position="42"/>
        <end position="62"/>
    </location>
</feature>
<dbReference type="GeneID" id="77943136"/>
<accession>A0A4Y6E9S9</accession>
<dbReference type="RefSeq" id="YP_010667026.1">
    <property type="nucleotide sequence ID" value="NC_070948.1"/>
</dbReference>
<protein>
    <submittedName>
        <fullName evidence="2">Membrane protein</fullName>
    </submittedName>
</protein>
<evidence type="ECO:0000313" key="3">
    <source>
        <dbReference type="Proteomes" id="UP000319811"/>
    </source>
</evidence>
<dbReference type="EMBL" id="MK977705">
    <property type="protein sequence ID" value="QDF15415.1"/>
    <property type="molecule type" value="Genomic_DNA"/>
</dbReference>
<name>A0A4Y6E9S9_9CAUD</name>
<evidence type="ECO:0000256" key="1">
    <source>
        <dbReference type="SAM" id="Phobius"/>
    </source>
</evidence>
<gene>
    <name evidence="2" type="primary">54</name>
    <name evidence="2" type="ORF">SEA_MOLLYMUR_54</name>
</gene>
<keyword evidence="1" id="KW-0812">Transmembrane</keyword>
<dbReference type="Proteomes" id="UP000319811">
    <property type="component" value="Segment"/>
</dbReference>
<dbReference type="KEGG" id="vg:77943136"/>